<dbReference type="GO" id="GO:0030687">
    <property type="term" value="C:preribosome, large subunit precursor"/>
    <property type="evidence" value="ECO:0007669"/>
    <property type="project" value="TreeGrafter"/>
</dbReference>
<dbReference type="PANTHER" id="PTHR13182">
    <property type="entry name" value="ZINC FINGER PROTEIN 622"/>
    <property type="match status" value="1"/>
</dbReference>
<dbReference type="STRING" id="46835.A0A504YYH2"/>
<reference evidence="2 3" key="1">
    <citation type="submission" date="2019-04" db="EMBL/GenBank/DDBJ databases">
        <title>Annotation for the trematode Fasciola gigantica.</title>
        <authorList>
            <person name="Choi Y.-J."/>
        </authorList>
    </citation>
    <scope>NUCLEOTIDE SEQUENCE [LARGE SCALE GENOMIC DNA]</scope>
    <source>
        <strain evidence="2">Uganda_cow_1</strain>
    </source>
</reference>
<dbReference type="PANTHER" id="PTHR13182:SF8">
    <property type="entry name" value="CYTOPLASMIC 60S SUBUNIT BIOGENESIS FACTOR ZNF622"/>
    <property type="match status" value="1"/>
</dbReference>
<evidence type="ECO:0000313" key="2">
    <source>
        <dbReference type="EMBL" id="TPP66514.1"/>
    </source>
</evidence>
<dbReference type="Proteomes" id="UP000316759">
    <property type="component" value="Unassembled WGS sequence"/>
</dbReference>
<dbReference type="Gene3D" id="3.30.160.60">
    <property type="entry name" value="Classic Zinc Finger"/>
    <property type="match status" value="1"/>
</dbReference>
<dbReference type="EMBL" id="SUNJ01001736">
    <property type="protein sequence ID" value="TPP66514.1"/>
    <property type="molecule type" value="Genomic_DNA"/>
</dbReference>
<dbReference type="InterPro" id="IPR036236">
    <property type="entry name" value="Znf_C2H2_sf"/>
</dbReference>
<gene>
    <name evidence="2" type="ORF">FGIG_10484</name>
</gene>
<evidence type="ECO:0000259" key="1">
    <source>
        <dbReference type="PROSITE" id="PS00028"/>
    </source>
</evidence>
<name>A0A504YYH2_FASGI</name>
<sequence>MPVCSTCGVEVLSHDRTTHVKSEWHVYNLKRVVANLPPIPEDIFLLKKQAFCEPVSQTEKRTYCNACKTLFHNNRSFDAHLKSKRHVRSSELRDRMELTTNSPSIIPNEDVSPSEDLLSWEKNARPQALPLGACLFCDKILRSKGVTESEEDSSSLAARVLAHMLDAHHFLVPYPDRLVDPVGLLIELGRIVGEERSCISCGRQFYSRKGSTTKSPVALKAVRNHMLDKPGHMQLWCGESDPVRVALLIEESKEQNADTPPSVALAGGELFSRFYDQSLVVPGFILPDSEEDVYEVRLPSGTVVGHRSMRTVYRQHLMMPAVNVTHINHYALNNSGQPSSAVTSSHIGPLVMVSQPRLSSGARDSRRYSAEARMAWELATGMQGNLVSRSRLRRQY</sequence>
<feature type="domain" description="C2H2-type" evidence="1">
    <location>
        <begin position="64"/>
        <end position="86"/>
    </location>
</feature>
<protein>
    <recommendedName>
        <fullName evidence="1">C2H2-type domain-containing protein</fullName>
    </recommendedName>
</protein>
<evidence type="ECO:0000313" key="3">
    <source>
        <dbReference type="Proteomes" id="UP000316759"/>
    </source>
</evidence>
<organism evidence="2 3">
    <name type="scientific">Fasciola gigantica</name>
    <name type="common">Giant liver fluke</name>
    <dbReference type="NCBI Taxonomy" id="46835"/>
    <lineage>
        <taxon>Eukaryota</taxon>
        <taxon>Metazoa</taxon>
        <taxon>Spiralia</taxon>
        <taxon>Lophotrochozoa</taxon>
        <taxon>Platyhelminthes</taxon>
        <taxon>Trematoda</taxon>
        <taxon>Digenea</taxon>
        <taxon>Plagiorchiida</taxon>
        <taxon>Echinostomata</taxon>
        <taxon>Echinostomatoidea</taxon>
        <taxon>Fasciolidae</taxon>
        <taxon>Fasciola</taxon>
    </lineage>
</organism>
<dbReference type="PROSITE" id="PS00028">
    <property type="entry name" value="ZINC_FINGER_C2H2_1"/>
    <property type="match status" value="1"/>
</dbReference>
<dbReference type="InterPro" id="IPR013087">
    <property type="entry name" value="Znf_C2H2_type"/>
</dbReference>
<dbReference type="InterPro" id="IPR040025">
    <property type="entry name" value="Znf622/Rei1/Reh1"/>
</dbReference>
<dbReference type="SUPFAM" id="SSF57667">
    <property type="entry name" value="beta-beta-alpha zinc fingers"/>
    <property type="match status" value="1"/>
</dbReference>
<keyword evidence="3" id="KW-1185">Reference proteome</keyword>
<proteinExistence type="predicted"/>
<dbReference type="AlphaFoldDB" id="A0A504YYH2"/>
<accession>A0A504YYH2</accession>
<comment type="caution">
    <text evidence="2">The sequence shown here is derived from an EMBL/GenBank/DDBJ whole genome shotgun (WGS) entry which is preliminary data.</text>
</comment>
<dbReference type="OrthoDB" id="19329at2759"/>
<dbReference type="GO" id="GO:0042273">
    <property type="term" value="P:ribosomal large subunit biogenesis"/>
    <property type="evidence" value="ECO:0007669"/>
    <property type="project" value="TreeGrafter"/>
</dbReference>
<dbReference type="InterPro" id="IPR041661">
    <property type="entry name" value="ZN622/Rei1/Reh1_Znf-C2H2"/>
</dbReference>
<dbReference type="Pfam" id="PF12756">
    <property type="entry name" value="zf-C2H2_2"/>
    <property type="match status" value="1"/>
</dbReference>